<dbReference type="GO" id="GO:0005524">
    <property type="term" value="F:ATP binding"/>
    <property type="evidence" value="ECO:0007669"/>
    <property type="project" value="UniProtKB-KW"/>
</dbReference>
<evidence type="ECO:0000313" key="11">
    <source>
        <dbReference type="Proteomes" id="UP000092321"/>
    </source>
</evidence>
<feature type="binding site" evidence="7">
    <location>
        <begin position="237"/>
        <end position="241"/>
    </location>
    <ligand>
        <name>ATP</name>
        <dbReference type="ChEBI" id="CHEBI:30616"/>
    </ligand>
</feature>
<keyword evidence="11" id="KW-1185">Reference proteome</keyword>
<evidence type="ECO:0000256" key="1">
    <source>
        <dbReference type="ARBA" id="ARBA00004323"/>
    </source>
</evidence>
<accession>A0A1B7T8R3</accession>
<dbReference type="InterPro" id="IPR000407">
    <property type="entry name" value="GDA1_CD39_NTPase"/>
</dbReference>
<dbReference type="Pfam" id="PF01150">
    <property type="entry name" value="GDA1_CD39"/>
    <property type="match status" value="1"/>
</dbReference>
<evidence type="ECO:0000256" key="9">
    <source>
        <dbReference type="SAM" id="SignalP"/>
    </source>
</evidence>
<evidence type="ECO:0000256" key="2">
    <source>
        <dbReference type="ARBA" id="ARBA00009283"/>
    </source>
</evidence>
<dbReference type="GO" id="GO:0017111">
    <property type="term" value="F:ribonucleoside triphosphate phosphatase activity"/>
    <property type="evidence" value="ECO:0007669"/>
    <property type="project" value="TreeGrafter"/>
</dbReference>
<feature type="signal peptide" evidence="9">
    <location>
        <begin position="1"/>
        <end position="28"/>
    </location>
</feature>
<evidence type="ECO:0000256" key="4">
    <source>
        <dbReference type="ARBA" id="ARBA00037742"/>
    </source>
</evidence>
<evidence type="ECO:0000256" key="8">
    <source>
        <dbReference type="RuleBase" id="RU003833"/>
    </source>
</evidence>
<evidence type="ECO:0000313" key="10">
    <source>
        <dbReference type="EMBL" id="OBA25103.1"/>
    </source>
</evidence>
<dbReference type="EMBL" id="LXPE01000240">
    <property type="protein sequence ID" value="OBA25103.1"/>
    <property type="molecule type" value="Genomic_DNA"/>
</dbReference>
<dbReference type="GO" id="GO:0009134">
    <property type="term" value="P:nucleoside diphosphate catabolic process"/>
    <property type="evidence" value="ECO:0007669"/>
    <property type="project" value="TreeGrafter"/>
</dbReference>
<feature type="active site" description="Proton acceptor" evidence="6">
    <location>
        <position position="205"/>
    </location>
</feature>
<gene>
    <name evidence="10" type="ORF">HANVADRAFT_54117</name>
</gene>
<dbReference type="PROSITE" id="PS01238">
    <property type="entry name" value="GDA1_CD39_NTPASE"/>
    <property type="match status" value="1"/>
</dbReference>
<comment type="function">
    <text evidence="4">After transfer of sugars to endogenous macromolecular acceptors, the enzyme converts nucleoside diphosphates to nucleoside monophosphates which in turn exit the Golgi lumen in a coupled antiporter reaction, allowing entry of additional nucleotide sugar from the cytosol.</text>
</comment>
<evidence type="ECO:0000256" key="6">
    <source>
        <dbReference type="PIRSR" id="PIRSR600407-1"/>
    </source>
</evidence>
<reference evidence="11" key="1">
    <citation type="journal article" date="2016" name="Proc. Natl. Acad. Sci. U.S.A.">
        <title>Comparative genomics of biotechnologically important yeasts.</title>
        <authorList>
            <person name="Riley R."/>
            <person name="Haridas S."/>
            <person name="Wolfe K.H."/>
            <person name="Lopes M.R."/>
            <person name="Hittinger C.T."/>
            <person name="Goeker M."/>
            <person name="Salamov A.A."/>
            <person name="Wisecaver J.H."/>
            <person name="Long T.M."/>
            <person name="Calvey C.H."/>
            <person name="Aerts A.L."/>
            <person name="Barry K.W."/>
            <person name="Choi C."/>
            <person name="Clum A."/>
            <person name="Coughlan A.Y."/>
            <person name="Deshpande S."/>
            <person name="Douglass A.P."/>
            <person name="Hanson S.J."/>
            <person name="Klenk H.-P."/>
            <person name="LaButti K.M."/>
            <person name="Lapidus A."/>
            <person name="Lindquist E.A."/>
            <person name="Lipzen A.M."/>
            <person name="Meier-Kolthoff J.P."/>
            <person name="Ohm R.A."/>
            <person name="Otillar R.P."/>
            <person name="Pangilinan J.L."/>
            <person name="Peng Y."/>
            <person name="Rokas A."/>
            <person name="Rosa C.A."/>
            <person name="Scheuner C."/>
            <person name="Sibirny A.A."/>
            <person name="Slot J.C."/>
            <person name="Stielow J.B."/>
            <person name="Sun H."/>
            <person name="Kurtzman C.P."/>
            <person name="Blackwell M."/>
            <person name="Grigoriev I.V."/>
            <person name="Jeffries T.W."/>
        </authorList>
    </citation>
    <scope>NUCLEOTIDE SEQUENCE [LARGE SCALE GENOMIC DNA]</scope>
    <source>
        <strain evidence="11">NRRL Y-1626</strain>
    </source>
</reference>
<keyword evidence="7" id="KW-0547">Nucleotide-binding</keyword>
<evidence type="ECO:0000256" key="7">
    <source>
        <dbReference type="PIRSR" id="PIRSR600407-2"/>
    </source>
</evidence>
<comment type="subcellular location">
    <subcellularLocation>
        <location evidence="1">Golgi apparatus membrane</location>
        <topology evidence="1">Single-pass type II membrane protein</topology>
    </subcellularLocation>
</comment>
<dbReference type="GO" id="GO:0045134">
    <property type="term" value="F:UDP phosphatase activity"/>
    <property type="evidence" value="ECO:0007669"/>
    <property type="project" value="TreeGrafter"/>
</dbReference>
<comment type="caution">
    <text evidence="10">The sequence shown here is derived from an EMBL/GenBank/DDBJ whole genome shotgun (WGS) entry which is preliminary data.</text>
</comment>
<dbReference type="Proteomes" id="UP000092321">
    <property type="component" value="Unassembled WGS sequence"/>
</dbReference>
<dbReference type="Gene3D" id="3.30.420.40">
    <property type="match status" value="1"/>
</dbReference>
<dbReference type="OrthoDB" id="6372431at2759"/>
<name>A0A1B7T8R3_9ASCO</name>
<dbReference type="PANTHER" id="PTHR11782:SF83">
    <property type="entry name" value="GUANOSINE-DIPHOSPHATASE"/>
    <property type="match status" value="1"/>
</dbReference>
<dbReference type="GO" id="GO:0000139">
    <property type="term" value="C:Golgi membrane"/>
    <property type="evidence" value="ECO:0007669"/>
    <property type="project" value="UniProtKB-SubCell"/>
</dbReference>
<keyword evidence="3 8" id="KW-0378">Hydrolase</keyword>
<feature type="chain" id="PRO_5008598648" description="guanosine-diphosphatase" evidence="9">
    <location>
        <begin position="29"/>
        <end position="538"/>
    </location>
</feature>
<comment type="similarity">
    <text evidence="2 8">Belongs to the GDA1/CD39 NTPase family.</text>
</comment>
<dbReference type="EC" id="3.6.1.42" evidence="5"/>
<protein>
    <recommendedName>
        <fullName evidence="5">guanosine-diphosphatase</fullName>
        <ecNumber evidence="5">3.6.1.42</ecNumber>
    </recommendedName>
</protein>
<keyword evidence="7" id="KW-0067">ATP-binding</keyword>
<proteinExistence type="inferred from homology"/>
<organism evidence="10 11">
    <name type="scientific">Hanseniaspora valbyensis NRRL Y-1626</name>
    <dbReference type="NCBI Taxonomy" id="766949"/>
    <lineage>
        <taxon>Eukaryota</taxon>
        <taxon>Fungi</taxon>
        <taxon>Dikarya</taxon>
        <taxon>Ascomycota</taxon>
        <taxon>Saccharomycotina</taxon>
        <taxon>Saccharomycetes</taxon>
        <taxon>Saccharomycodales</taxon>
        <taxon>Saccharomycodaceae</taxon>
        <taxon>Hanseniaspora</taxon>
    </lineage>
</organism>
<dbReference type="AlphaFoldDB" id="A0A1B7T8R3"/>
<dbReference type="GO" id="GO:0006487">
    <property type="term" value="P:protein N-linked glycosylation"/>
    <property type="evidence" value="ECO:0007669"/>
    <property type="project" value="TreeGrafter"/>
</dbReference>
<evidence type="ECO:0000256" key="3">
    <source>
        <dbReference type="ARBA" id="ARBA00022801"/>
    </source>
</evidence>
<dbReference type="PANTHER" id="PTHR11782">
    <property type="entry name" value="ADENOSINE/GUANOSINE DIPHOSPHATASE"/>
    <property type="match status" value="1"/>
</dbReference>
<dbReference type="Gene3D" id="3.30.420.150">
    <property type="entry name" value="Exopolyphosphatase. Domain 2"/>
    <property type="match status" value="1"/>
</dbReference>
<keyword evidence="9" id="KW-0732">Signal</keyword>
<sequence length="538" mass="59620">MARFSNYKFISLAVTVIMLIVLLRTSNYSETNYTTSSVSNGETKQQTQSTGNSILNTLHENIQPLLDSTTGSKQTCEVVHVIVVDAGSSGSRVHVYDFNKCSGNKKPELIKEHFKMLKPGLSSFKSDFKGAAESLDPLLEFAQSVIPNDKQSCSPIVVKATAGLRLLGETESKAILDYVTTYINTEWPFNLVGKEPVAIMGGDQEGVFAWITTNFLLGNIGNGENLGKTAAIFDLGGGSTQIVFEPMLEDNKFVENEYKYDLSFGLKEQYELYQYSHLGYGLNEGRNKIYSTIIDNSIKNGIATKQSILQENSKIKLENPCLPPSTKLDNVKVTLEDGTIVIANFKNSQTEETFLQCRAVTEQILKKDTACLTQPCSFNGIHQPSLVKEFKDTSDLYVFSFFYDKTVPFGMPLNFNLKDLRNFAEIVCGGTNSWETQLSTMTDISTLSENLELCMELTFQFELLHTGYEISLDRELKTCQQIEGNEIGWCLGVALEILSDDSSFKCDINQVLAKNTELAATAANAVSNEDTVVDVDMP</sequence>
<dbReference type="GO" id="GO:0004382">
    <property type="term" value="F:GDP phosphatase activity"/>
    <property type="evidence" value="ECO:0007669"/>
    <property type="project" value="UniProtKB-EC"/>
</dbReference>
<evidence type="ECO:0000256" key="5">
    <source>
        <dbReference type="ARBA" id="ARBA00038903"/>
    </source>
</evidence>